<dbReference type="RefSeq" id="WP_175153420.1">
    <property type="nucleotide sequence ID" value="NZ_CADIKK010000048.1"/>
</dbReference>
<feature type="domain" description="Thiamine pyrophosphate enzyme central" evidence="4">
    <location>
        <begin position="222"/>
        <end position="333"/>
    </location>
</feature>
<evidence type="ECO:0000313" key="7">
    <source>
        <dbReference type="EMBL" id="CAB3807022.1"/>
    </source>
</evidence>
<proteinExistence type="inferred from homology"/>
<dbReference type="InterPro" id="IPR029035">
    <property type="entry name" value="DHS-like_NAD/FAD-binding_dom"/>
</dbReference>
<dbReference type="InterPro" id="IPR011766">
    <property type="entry name" value="TPP_enzyme_TPP-bd"/>
</dbReference>
<keyword evidence="8" id="KW-1185">Reference proteome</keyword>
<dbReference type="PANTHER" id="PTHR18968:SF13">
    <property type="entry name" value="ACETOLACTATE SYNTHASE CATALYTIC SUBUNIT, MITOCHONDRIAL"/>
    <property type="match status" value="1"/>
</dbReference>
<dbReference type="InterPro" id="IPR029061">
    <property type="entry name" value="THDP-binding"/>
</dbReference>
<feature type="domain" description="Thiamine pyrophosphate enzyme TPP-binding" evidence="5">
    <location>
        <begin position="428"/>
        <end position="583"/>
    </location>
</feature>
<dbReference type="Pfam" id="PF02776">
    <property type="entry name" value="TPP_enzyme_N"/>
    <property type="match status" value="1"/>
</dbReference>
<dbReference type="GO" id="GO:0009099">
    <property type="term" value="P:L-valine biosynthetic process"/>
    <property type="evidence" value="ECO:0007669"/>
    <property type="project" value="TreeGrafter"/>
</dbReference>
<gene>
    <name evidence="7" type="ORF">LMG28614_06514</name>
</gene>
<dbReference type="GO" id="GO:0050660">
    <property type="term" value="F:flavin adenine dinucleotide binding"/>
    <property type="evidence" value="ECO:0007669"/>
    <property type="project" value="TreeGrafter"/>
</dbReference>
<dbReference type="PANTHER" id="PTHR18968">
    <property type="entry name" value="THIAMINE PYROPHOSPHATE ENZYMES"/>
    <property type="match status" value="1"/>
</dbReference>
<reference evidence="7 8" key="1">
    <citation type="submission" date="2020-04" db="EMBL/GenBank/DDBJ databases">
        <authorList>
            <person name="De Canck E."/>
        </authorList>
    </citation>
    <scope>NUCLEOTIDE SEQUENCE [LARGE SCALE GENOMIC DNA]</scope>
    <source>
        <strain evidence="7 8">LMG 28614</strain>
    </source>
</reference>
<evidence type="ECO:0000256" key="1">
    <source>
        <dbReference type="ARBA" id="ARBA00007812"/>
    </source>
</evidence>
<sequence length="603" mass="64529">MSGEKSALVRRDVPVPYEDQGVVWGSDAIALVLRALKIPYVLLNPGASFRGLHDSIVNYLGNEKPQMIVVLHEEHAIAIAHGYTKVSGQMLGAIVHSNVGLMHASMGIFNAWADRVPVLVMGATGPVDAARRRPWIDWLHTAQDQGALVRNFTKWDAQPASVPAAFEALLRAAQISRTAPCGPTYVCFDVSIQETQLSERPFLPDVSRYLPAAPSRPSDADVATAAEWLSNANRPVILMGRVSRGEQEWRDRVALAEALGARVLTDLKLGAAFPTDHRLHSAAPGFFLSKAAAEVLRSADVVLSLDWVDLAGTLKQAWGGDTVDSRIIQVSVDQYIHNGWSMDHQELPPVDLYLMSEPAPAVGALIELVQEKSKARPETSVSTASNAAVSSGLPASDTGTISIANLARTLRCATEGSDVCLIRLPLGWNGEMWDFRHPLDYLGYDGGGGIGSGPGMAVGAALALKGTGRLPVAIIGDGDYMMGVSALWTAANARIPLLIIVSNNRSFFNDEVHQERVAKDRSRPVENRWIGQRIADPEPDLATIARGQGLVGIGPVEQPEDLDAAIAEAVDALRGGKTVVVDVRVTPGYSASMSTGMTRSHAA</sequence>
<dbReference type="GO" id="GO:0000287">
    <property type="term" value="F:magnesium ion binding"/>
    <property type="evidence" value="ECO:0007669"/>
    <property type="project" value="InterPro"/>
</dbReference>
<dbReference type="AlphaFoldDB" id="A0A6S7BNK1"/>
<dbReference type="InterPro" id="IPR045229">
    <property type="entry name" value="TPP_enz"/>
</dbReference>
<keyword evidence="2 3" id="KW-0786">Thiamine pyrophosphate</keyword>
<dbReference type="GO" id="GO:0003984">
    <property type="term" value="F:acetolactate synthase activity"/>
    <property type="evidence" value="ECO:0007669"/>
    <property type="project" value="TreeGrafter"/>
</dbReference>
<dbReference type="GO" id="GO:0030976">
    <property type="term" value="F:thiamine pyrophosphate binding"/>
    <property type="evidence" value="ECO:0007669"/>
    <property type="project" value="InterPro"/>
</dbReference>
<evidence type="ECO:0008006" key="9">
    <source>
        <dbReference type="Google" id="ProtNLM"/>
    </source>
</evidence>
<dbReference type="GO" id="GO:0009097">
    <property type="term" value="P:isoleucine biosynthetic process"/>
    <property type="evidence" value="ECO:0007669"/>
    <property type="project" value="TreeGrafter"/>
</dbReference>
<dbReference type="GO" id="GO:0005948">
    <property type="term" value="C:acetolactate synthase complex"/>
    <property type="evidence" value="ECO:0007669"/>
    <property type="project" value="TreeGrafter"/>
</dbReference>
<dbReference type="CDD" id="cd02002">
    <property type="entry name" value="TPP_BFDC"/>
    <property type="match status" value="1"/>
</dbReference>
<organism evidence="7 8">
    <name type="scientific">Paraburkholderia ultramafica</name>
    <dbReference type="NCBI Taxonomy" id="1544867"/>
    <lineage>
        <taxon>Bacteria</taxon>
        <taxon>Pseudomonadati</taxon>
        <taxon>Pseudomonadota</taxon>
        <taxon>Betaproteobacteria</taxon>
        <taxon>Burkholderiales</taxon>
        <taxon>Burkholderiaceae</taxon>
        <taxon>Paraburkholderia</taxon>
    </lineage>
</organism>
<dbReference type="CDD" id="cd07035">
    <property type="entry name" value="TPP_PYR_POX_like"/>
    <property type="match status" value="1"/>
</dbReference>
<evidence type="ECO:0000259" key="5">
    <source>
        <dbReference type="Pfam" id="PF02775"/>
    </source>
</evidence>
<evidence type="ECO:0000256" key="2">
    <source>
        <dbReference type="ARBA" id="ARBA00023052"/>
    </source>
</evidence>
<dbReference type="SUPFAM" id="SSF52467">
    <property type="entry name" value="DHS-like NAD/FAD-binding domain"/>
    <property type="match status" value="1"/>
</dbReference>
<dbReference type="Pfam" id="PF00205">
    <property type="entry name" value="TPP_enzyme_M"/>
    <property type="match status" value="1"/>
</dbReference>
<dbReference type="InterPro" id="IPR012000">
    <property type="entry name" value="Thiamin_PyroP_enz_cen_dom"/>
</dbReference>
<comment type="similarity">
    <text evidence="1 3">Belongs to the TPP enzyme family.</text>
</comment>
<dbReference type="InterPro" id="IPR012001">
    <property type="entry name" value="Thiamin_PyroP_enz_TPP-bd_dom"/>
</dbReference>
<dbReference type="SUPFAM" id="SSF52518">
    <property type="entry name" value="Thiamin diphosphate-binding fold (THDP-binding)"/>
    <property type="match status" value="2"/>
</dbReference>
<accession>A0A6S7BNK1</accession>
<evidence type="ECO:0000259" key="6">
    <source>
        <dbReference type="Pfam" id="PF02776"/>
    </source>
</evidence>
<evidence type="ECO:0000313" key="8">
    <source>
        <dbReference type="Proteomes" id="UP000494365"/>
    </source>
</evidence>
<evidence type="ECO:0000259" key="4">
    <source>
        <dbReference type="Pfam" id="PF00205"/>
    </source>
</evidence>
<dbReference type="Gene3D" id="3.40.50.1220">
    <property type="entry name" value="TPP-binding domain"/>
    <property type="match status" value="1"/>
</dbReference>
<dbReference type="Pfam" id="PF02775">
    <property type="entry name" value="TPP_enzyme_C"/>
    <property type="match status" value="1"/>
</dbReference>
<evidence type="ECO:0000256" key="3">
    <source>
        <dbReference type="RuleBase" id="RU362132"/>
    </source>
</evidence>
<protein>
    <recommendedName>
        <fullName evidence="9">Acetolactate synthase</fullName>
    </recommendedName>
</protein>
<dbReference type="EMBL" id="CADIKK010000048">
    <property type="protein sequence ID" value="CAB3807022.1"/>
    <property type="molecule type" value="Genomic_DNA"/>
</dbReference>
<dbReference type="Proteomes" id="UP000494365">
    <property type="component" value="Unassembled WGS sequence"/>
</dbReference>
<dbReference type="Gene3D" id="3.40.50.970">
    <property type="match status" value="2"/>
</dbReference>
<name>A0A6S7BNK1_9BURK</name>
<feature type="domain" description="Thiamine pyrophosphate enzyme N-terminal TPP-binding" evidence="6">
    <location>
        <begin position="25"/>
        <end position="131"/>
    </location>
</feature>